<dbReference type="PRINTS" id="PR01171">
    <property type="entry name" value="BCTLIPOCALIN"/>
</dbReference>
<feature type="signal peptide" evidence="2">
    <location>
        <begin position="1"/>
        <end position="22"/>
    </location>
</feature>
<feature type="domain" description="Lipocalin/cytosolic fatty-acid binding" evidence="3">
    <location>
        <begin position="32"/>
        <end position="176"/>
    </location>
</feature>
<dbReference type="SUPFAM" id="SSF50814">
    <property type="entry name" value="Lipocalins"/>
    <property type="match status" value="1"/>
</dbReference>
<dbReference type="Gene3D" id="2.40.128.20">
    <property type="match status" value="1"/>
</dbReference>
<dbReference type="AlphaFoldDB" id="A0A154QIH0"/>
<dbReference type="EMBL" id="LVJS01000033">
    <property type="protein sequence ID" value="KZC24103.1"/>
    <property type="molecule type" value="Genomic_DNA"/>
</dbReference>
<comment type="similarity">
    <text evidence="1 2">Belongs to the calycin superfamily. Lipocalin family.</text>
</comment>
<dbReference type="Pfam" id="PF08212">
    <property type="entry name" value="Lipocalin_2"/>
    <property type="match status" value="1"/>
</dbReference>
<dbReference type="PIRSF" id="PIRSF036893">
    <property type="entry name" value="Lipocalin_ApoD"/>
    <property type="match status" value="1"/>
</dbReference>
<comment type="subcellular location">
    <subcellularLocation>
        <location evidence="2">Cell outer membrane</location>
    </subcellularLocation>
</comment>
<keyword evidence="5" id="KW-1185">Reference proteome</keyword>
<keyword evidence="2" id="KW-0446">Lipid-binding</keyword>
<comment type="caution">
    <text evidence="4">The sequence shown here is derived from an EMBL/GenBank/DDBJ whole genome shotgun (WGS) entry which is preliminary data.</text>
</comment>
<organism evidence="4 5">
    <name type="scientific">Rhodanobacter thiooxydans</name>
    <dbReference type="NCBI Taxonomy" id="416169"/>
    <lineage>
        <taxon>Bacteria</taxon>
        <taxon>Pseudomonadati</taxon>
        <taxon>Pseudomonadota</taxon>
        <taxon>Gammaproteobacteria</taxon>
        <taxon>Lysobacterales</taxon>
        <taxon>Rhodanobacteraceae</taxon>
        <taxon>Rhodanobacter</taxon>
    </lineage>
</organism>
<dbReference type="RefSeq" id="WP_008438348.1">
    <property type="nucleotide sequence ID" value="NZ_LVJS01000033.1"/>
</dbReference>
<sequence length="179" mass="20349">MHVFCRLLIVATLACTWPVAAASLPNQPVPSLNLHRYAGQWHEIARLPMYFERNCLGAVIATYTPNSDGTVHIHNTCRTGKGPMSVEGVARMKDNQPAALEVRFAPAWLTWLPMAWADYWVIEVDTDYQWAVIGSPGRKHLWILSRRPAMDRALFLQLKEHSRQRGYAVDRLIMTAPLE</sequence>
<dbReference type="InterPro" id="IPR012674">
    <property type="entry name" value="Calycin"/>
</dbReference>
<evidence type="ECO:0000313" key="5">
    <source>
        <dbReference type="Proteomes" id="UP000076131"/>
    </source>
</evidence>
<proteinExistence type="inferred from homology"/>
<dbReference type="CDD" id="cd19438">
    <property type="entry name" value="lipocalin_Blc-like"/>
    <property type="match status" value="1"/>
</dbReference>
<evidence type="ECO:0000259" key="3">
    <source>
        <dbReference type="Pfam" id="PF08212"/>
    </source>
</evidence>
<dbReference type="InterPro" id="IPR002446">
    <property type="entry name" value="Lipocalin_bac"/>
</dbReference>
<dbReference type="PANTHER" id="PTHR10612:SF34">
    <property type="entry name" value="APOLIPOPROTEIN D"/>
    <property type="match status" value="1"/>
</dbReference>
<evidence type="ECO:0000256" key="2">
    <source>
        <dbReference type="PIRNR" id="PIRNR036893"/>
    </source>
</evidence>
<protein>
    <recommendedName>
        <fullName evidence="2">Outer membrane lipoprotein Blc</fullName>
    </recommendedName>
</protein>
<dbReference type="GO" id="GO:0006950">
    <property type="term" value="P:response to stress"/>
    <property type="evidence" value="ECO:0007669"/>
    <property type="project" value="UniProtKB-ARBA"/>
</dbReference>
<evidence type="ECO:0000256" key="1">
    <source>
        <dbReference type="ARBA" id="ARBA00006889"/>
    </source>
</evidence>
<dbReference type="InterPro" id="IPR022271">
    <property type="entry name" value="Lipocalin_ApoD"/>
</dbReference>
<accession>A0A154QIH0</accession>
<dbReference type="PANTHER" id="PTHR10612">
    <property type="entry name" value="APOLIPOPROTEIN D"/>
    <property type="match status" value="1"/>
</dbReference>
<gene>
    <name evidence="4" type="ORF">RHOFW104T7_10300</name>
</gene>
<dbReference type="STRING" id="416169.RHOFW104T7_10300"/>
<name>A0A154QIH0_9GAMM</name>
<keyword evidence="2" id="KW-0998">Cell outer membrane</keyword>
<dbReference type="GO" id="GO:0009279">
    <property type="term" value="C:cell outer membrane"/>
    <property type="evidence" value="ECO:0007669"/>
    <property type="project" value="UniProtKB-SubCell"/>
</dbReference>
<reference evidence="4 5" key="1">
    <citation type="journal article" date="2016" name="MBio">
        <title>Lateral Gene Transfer in a Heavy Metal-Contaminated-Groundwater Microbial Community.</title>
        <authorList>
            <person name="Hemme C.L."/>
            <person name="Green S.J."/>
            <person name="Rishishwar L."/>
            <person name="Prakash O."/>
            <person name="Pettenato A."/>
            <person name="Chakraborty R."/>
            <person name="Deutschbauer A.M."/>
            <person name="Van Nostrand J.D."/>
            <person name="Wu L."/>
            <person name="He Z."/>
            <person name="Jordan I.K."/>
            <person name="Hazen T.C."/>
            <person name="Arkin A.P."/>
            <person name="Kostka J.E."/>
            <person name="Zhou J."/>
        </authorList>
    </citation>
    <scope>NUCLEOTIDE SEQUENCE [LARGE SCALE GENOMIC DNA]</scope>
    <source>
        <strain evidence="4 5">FW104-T7</strain>
    </source>
</reference>
<dbReference type="Proteomes" id="UP000076131">
    <property type="component" value="Unassembled WGS sequence"/>
</dbReference>
<keyword evidence="2" id="KW-0732">Signal</keyword>
<keyword evidence="2" id="KW-0449">Lipoprotein</keyword>
<evidence type="ECO:0000313" key="4">
    <source>
        <dbReference type="EMBL" id="KZC24103.1"/>
    </source>
</evidence>
<dbReference type="InterPro" id="IPR047202">
    <property type="entry name" value="Lipocalin_Blc-like_dom"/>
</dbReference>
<feature type="chain" id="PRO_5013437691" description="Outer membrane lipoprotein Blc" evidence="2">
    <location>
        <begin position="23"/>
        <end position="179"/>
    </location>
</feature>
<comment type="function">
    <text evidence="2">Involved in the storage or transport of lipids necessary for membrane maintenance under stressful conditions. Displays a binding preference for lysophospholipids.</text>
</comment>
<dbReference type="eggNOG" id="COG3040">
    <property type="taxonomic scope" value="Bacteria"/>
</dbReference>
<keyword evidence="2" id="KW-0472">Membrane</keyword>
<dbReference type="InterPro" id="IPR000566">
    <property type="entry name" value="Lipocln_cytosolic_FA-bd_dom"/>
</dbReference>
<comment type="subunit">
    <text evidence="2">Homodimer.</text>
</comment>
<dbReference type="GO" id="GO:0008289">
    <property type="term" value="F:lipid binding"/>
    <property type="evidence" value="ECO:0007669"/>
    <property type="project" value="UniProtKB-UniRule"/>
</dbReference>